<dbReference type="Pfam" id="PF00664">
    <property type="entry name" value="ABC_membrane"/>
    <property type="match status" value="2"/>
</dbReference>
<keyword evidence="17" id="KW-1185">Reference proteome</keyword>
<keyword evidence="11" id="KW-0325">Glycoprotein</keyword>
<evidence type="ECO:0000313" key="17">
    <source>
        <dbReference type="Proteomes" id="UP001374579"/>
    </source>
</evidence>
<dbReference type="CDD" id="cd03249">
    <property type="entry name" value="ABC_MTABC3_MDL1_MDL2"/>
    <property type="match status" value="2"/>
</dbReference>
<dbReference type="GO" id="GO:0005743">
    <property type="term" value="C:mitochondrial inner membrane"/>
    <property type="evidence" value="ECO:0007669"/>
    <property type="project" value="TreeGrafter"/>
</dbReference>
<keyword evidence="8" id="KW-1278">Translocase</keyword>
<feature type="transmembrane region" description="Helical" evidence="13">
    <location>
        <begin position="220"/>
        <end position="238"/>
    </location>
</feature>
<dbReference type="PANTHER" id="PTHR43394:SF27">
    <property type="entry name" value="ATP-DEPENDENT TRANSLOCASE ABCB1-LIKE"/>
    <property type="match status" value="1"/>
</dbReference>
<dbReference type="PROSITE" id="PS50893">
    <property type="entry name" value="ABC_TRANSPORTER_2"/>
    <property type="match status" value="2"/>
</dbReference>
<keyword evidence="6" id="KW-0547">Nucleotide-binding</keyword>
<feature type="transmembrane region" description="Helical" evidence="13">
    <location>
        <begin position="301"/>
        <end position="323"/>
    </location>
</feature>
<dbReference type="GO" id="GO:0090374">
    <property type="term" value="P:oligopeptide export from mitochondrion"/>
    <property type="evidence" value="ECO:0007669"/>
    <property type="project" value="TreeGrafter"/>
</dbReference>
<dbReference type="CDD" id="cd18578">
    <property type="entry name" value="ABC_6TM_Pgp_ABCB1_D2_like"/>
    <property type="match status" value="1"/>
</dbReference>
<dbReference type="EMBL" id="JBAMIC010000019">
    <property type="protein sequence ID" value="KAK7093853.1"/>
    <property type="molecule type" value="Genomic_DNA"/>
</dbReference>
<dbReference type="GO" id="GO:0015421">
    <property type="term" value="F:ABC-type oligopeptide transporter activity"/>
    <property type="evidence" value="ECO:0007669"/>
    <property type="project" value="TreeGrafter"/>
</dbReference>
<evidence type="ECO:0000256" key="8">
    <source>
        <dbReference type="ARBA" id="ARBA00022967"/>
    </source>
</evidence>
<dbReference type="CDD" id="cd18577">
    <property type="entry name" value="ABC_6TM_Pgp_ABCB1_D1_like"/>
    <property type="match status" value="1"/>
</dbReference>
<evidence type="ECO:0000256" key="6">
    <source>
        <dbReference type="ARBA" id="ARBA00022741"/>
    </source>
</evidence>
<name>A0AAN9AV81_9CAEN</name>
<feature type="domain" description="ABC transporter" evidence="14">
    <location>
        <begin position="404"/>
        <end position="640"/>
    </location>
</feature>
<dbReference type="InterPro" id="IPR036640">
    <property type="entry name" value="ABC1_TM_sf"/>
</dbReference>
<evidence type="ECO:0000256" key="5">
    <source>
        <dbReference type="ARBA" id="ARBA00022737"/>
    </source>
</evidence>
<dbReference type="FunFam" id="1.20.1560.10:FF:000121">
    <property type="entry name" value="ABC transporter B family member 9"/>
    <property type="match status" value="1"/>
</dbReference>
<dbReference type="InterPro" id="IPR017871">
    <property type="entry name" value="ABC_transporter-like_CS"/>
</dbReference>
<dbReference type="SUPFAM" id="SSF90123">
    <property type="entry name" value="ABC transporter transmembrane region"/>
    <property type="match status" value="2"/>
</dbReference>
<evidence type="ECO:0000256" key="1">
    <source>
        <dbReference type="ARBA" id="ARBA00004141"/>
    </source>
</evidence>
<organism evidence="16 17">
    <name type="scientific">Littorina saxatilis</name>
    <dbReference type="NCBI Taxonomy" id="31220"/>
    <lineage>
        <taxon>Eukaryota</taxon>
        <taxon>Metazoa</taxon>
        <taxon>Spiralia</taxon>
        <taxon>Lophotrochozoa</taxon>
        <taxon>Mollusca</taxon>
        <taxon>Gastropoda</taxon>
        <taxon>Caenogastropoda</taxon>
        <taxon>Littorinimorpha</taxon>
        <taxon>Littorinoidea</taxon>
        <taxon>Littorinidae</taxon>
        <taxon>Littorina</taxon>
    </lineage>
</organism>
<feature type="transmembrane region" description="Helical" evidence="13">
    <location>
        <begin position="868"/>
        <end position="888"/>
    </location>
</feature>
<dbReference type="PANTHER" id="PTHR43394">
    <property type="entry name" value="ATP-DEPENDENT PERMEASE MDL1, MITOCHONDRIAL"/>
    <property type="match status" value="1"/>
</dbReference>
<feature type="domain" description="ABC transporter" evidence="14">
    <location>
        <begin position="1069"/>
        <end position="1306"/>
    </location>
</feature>
<evidence type="ECO:0000256" key="13">
    <source>
        <dbReference type="SAM" id="Phobius"/>
    </source>
</evidence>
<feature type="transmembrane region" description="Helical" evidence="13">
    <location>
        <begin position="61"/>
        <end position="84"/>
    </location>
</feature>
<evidence type="ECO:0000259" key="15">
    <source>
        <dbReference type="PROSITE" id="PS50929"/>
    </source>
</evidence>
<dbReference type="GO" id="GO:0005524">
    <property type="term" value="F:ATP binding"/>
    <property type="evidence" value="ECO:0007669"/>
    <property type="project" value="UniProtKB-KW"/>
</dbReference>
<dbReference type="FunFam" id="1.20.1560.10:FF:000018">
    <property type="entry name" value="ATP-binding cassette subfamily B member 11"/>
    <property type="match status" value="1"/>
</dbReference>
<dbReference type="InterPro" id="IPR003593">
    <property type="entry name" value="AAA+_ATPase"/>
</dbReference>
<reference evidence="16 17" key="1">
    <citation type="submission" date="2024-02" db="EMBL/GenBank/DDBJ databases">
        <title>Chromosome-scale genome assembly of the rough periwinkle Littorina saxatilis.</title>
        <authorList>
            <person name="De Jode A."/>
            <person name="Faria R."/>
            <person name="Formenti G."/>
            <person name="Sims Y."/>
            <person name="Smith T.P."/>
            <person name="Tracey A."/>
            <person name="Wood J.M.D."/>
            <person name="Zagrodzka Z.B."/>
            <person name="Johannesson K."/>
            <person name="Butlin R.K."/>
            <person name="Leder E.H."/>
        </authorList>
    </citation>
    <scope>NUCLEOTIDE SEQUENCE [LARGE SCALE GENOMIC DNA]</scope>
    <source>
        <strain evidence="16">Snail1</strain>
        <tissue evidence="16">Muscle</tissue>
    </source>
</reference>
<evidence type="ECO:0000256" key="7">
    <source>
        <dbReference type="ARBA" id="ARBA00022840"/>
    </source>
</evidence>
<dbReference type="FunFam" id="3.40.50.300:FF:000205">
    <property type="entry name" value="ABC transporter B family member 4"/>
    <property type="match status" value="1"/>
</dbReference>
<dbReference type="InterPro" id="IPR003439">
    <property type="entry name" value="ABC_transporter-like_ATP-bd"/>
</dbReference>
<evidence type="ECO:0000256" key="2">
    <source>
        <dbReference type="ARBA" id="ARBA00007577"/>
    </source>
</evidence>
<dbReference type="InterPro" id="IPR039421">
    <property type="entry name" value="Type_1_exporter"/>
</dbReference>
<feature type="transmembrane region" description="Helical" evidence="13">
    <location>
        <begin position="747"/>
        <end position="776"/>
    </location>
</feature>
<accession>A0AAN9AV81</accession>
<dbReference type="SUPFAM" id="SSF52540">
    <property type="entry name" value="P-loop containing nucleoside triphosphate hydrolases"/>
    <property type="match status" value="2"/>
</dbReference>
<dbReference type="InterPro" id="IPR011527">
    <property type="entry name" value="ABC1_TM_dom"/>
</dbReference>
<evidence type="ECO:0000256" key="4">
    <source>
        <dbReference type="ARBA" id="ARBA00022692"/>
    </source>
</evidence>
<keyword evidence="3" id="KW-0813">Transport</keyword>
<feature type="transmembrane region" description="Helical" evidence="13">
    <location>
        <begin position="123"/>
        <end position="144"/>
    </location>
</feature>
<feature type="domain" description="ABC transmembrane type-1" evidence="15">
    <location>
        <begin position="749"/>
        <end position="1035"/>
    </location>
</feature>
<dbReference type="InterPro" id="IPR027417">
    <property type="entry name" value="P-loop_NTPase"/>
</dbReference>
<evidence type="ECO:0000259" key="14">
    <source>
        <dbReference type="PROSITE" id="PS50893"/>
    </source>
</evidence>
<keyword evidence="9 13" id="KW-1133">Transmembrane helix</keyword>
<proteinExistence type="inferred from homology"/>
<feature type="compositionally biased region" description="Low complexity" evidence="12">
    <location>
        <begin position="695"/>
        <end position="707"/>
    </location>
</feature>
<evidence type="ECO:0000256" key="3">
    <source>
        <dbReference type="ARBA" id="ARBA00022448"/>
    </source>
</evidence>
<feature type="region of interest" description="Disordered" evidence="12">
    <location>
        <begin position="669"/>
        <end position="730"/>
    </location>
</feature>
<keyword evidence="5" id="KW-0677">Repeat</keyword>
<dbReference type="Gene3D" id="3.40.50.300">
    <property type="entry name" value="P-loop containing nucleotide triphosphate hydrolases"/>
    <property type="match status" value="2"/>
</dbReference>
<dbReference type="PROSITE" id="PS50929">
    <property type="entry name" value="ABC_TM1F"/>
    <property type="match status" value="2"/>
</dbReference>
<feature type="domain" description="ABC transmembrane type-1" evidence="15">
    <location>
        <begin position="65"/>
        <end position="369"/>
    </location>
</feature>
<feature type="transmembrane region" description="Helical" evidence="13">
    <location>
        <begin position="788"/>
        <end position="812"/>
    </location>
</feature>
<dbReference type="Gene3D" id="1.20.1560.10">
    <property type="entry name" value="ABC transporter type 1, transmembrane domain"/>
    <property type="match status" value="1"/>
</dbReference>
<dbReference type="Proteomes" id="UP001374579">
    <property type="component" value="Unassembled WGS sequence"/>
</dbReference>
<comment type="caution">
    <text evidence="16">The sequence shown here is derived from an EMBL/GenBank/DDBJ whole genome shotgun (WGS) entry which is preliminary data.</text>
</comment>
<keyword evidence="7" id="KW-0067">ATP-binding</keyword>
<feature type="transmembrane region" description="Helical" evidence="13">
    <location>
        <begin position="894"/>
        <end position="915"/>
    </location>
</feature>
<dbReference type="FunFam" id="3.40.50.300:FF:000479">
    <property type="entry name" value="Multidrug resistance protein 1A"/>
    <property type="match status" value="1"/>
</dbReference>
<comment type="subcellular location">
    <subcellularLocation>
        <location evidence="1">Membrane</location>
        <topology evidence="1">Multi-pass membrane protein</topology>
    </subcellularLocation>
</comment>
<evidence type="ECO:0000256" key="12">
    <source>
        <dbReference type="SAM" id="MobiDB-lite"/>
    </source>
</evidence>
<evidence type="ECO:0000256" key="11">
    <source>
        <dbReference type="ARBA" id="ARBA00023180"/>
    </source>
</evidence>
<evidence type="ECO:0000256" key="9">
    <source>
        <dbReference type="ARBA" id="ARBA00022989"/>
    </source>
</evidence>
<dbReference type="GO" id="GO:0016887">
    <property type="term" value="F:ATP hydrolysis activity"/>
    <property type="evidence" value="ECO:0007669"/>
    <property type="project" value="InterPro"/>
</dbReference>
<feature type="compositionally biased region" description="Basic and acidic residues" evidence="12">
    <location>
        <begin position="710"/>
        <end position="719"/>
    </location>
</feature>
<dbReference type="PROSITE" id="PS00211">
    <property type="entry name" value="ABC_TRANSPORTER_1"/>
    <property type="match status" value="2"/>
</dbReference>
<keyword evidence="4 13" id="KW-0812">Transmembrane</keyword>
<gene>
    <name evidence="16" type="ORF">V1264_007539</name>
</gene>
<keyword evidence="10 13" id="KW-0472">Membrane</keyword>
<sequence length="1310" mass="142786">MAGGTDERTPLLAGTAEEREGDDVSVRIKNGAEESKDDKAPPPRVATMGELFSFATCLDNFLIMVGSVSAMGVGAGFPLMAIVLGGMTDDFIKGPNGTLFNSSSPNATSFDFESSMNDNTIKMSYIGAGVLVCSFLQVCGWVTSSERQIFKMRRAFFKAILRQDMAWFDTNPSGELTTRLTDDLERVRDGMGDKFGMVIRSFAQFLSGLTIGFVKGWQLSLVMLSVGPLLAISFGFMIKLTTSLSQKEQAAYAKAGSVAEEVFSCIRTVISFGGWRREKARYNEALEESQKLGVKKSLVQGLGIGITMLCIFGSYGLAFWYGSTQVNDYLNTNGDEGLSPGDVLTVFFCVMSSSMALGQAAPNMGSISAAKGAGGKVFELIKRTPSIDSSSLDGERPRQVEGRLDFKGVSFAYPTRPEIKVLKSFNVSVKPGQTVALVGGSGCGKSTIIKLIQRFYDPLSGEVELDGRNITGLNPHWLRRHMGIVSQEPVLFGCSIRDNIRLGQPDVTDEEIIKAATDANAHTFISGLPKGYDTLVGERGAQLSGGQKQRVAIARALVRNPRILLLDEATSALDSESEKIVQSALDKARQGRTTVVVAHRLSTIQNADVIYVLNGGELAESGSHSELMERGGLYHQLVTLQQIVNQNDEAADTSVTAILDGIIQSESETEEMKMGVSNGSINPGLPRQRSQPMARQLSRQTSQATTRTRTKSEASVKEEEPTETEEAPKKQPSFCEIMSYNAKEWPFIVFGCFTAILNGATMPVFAIFFSKIIAVFSEKGDELLKGGIFWSLMFVALGGLNFVTNIIQNYCFGQSGERLTKRLRLKTFENLLRQDVSYFDDPHHATGALTARLSTDASVVKTATGIRIAVAIQSLTGMVTGVVIAFVYGWKLALVVLGTMPFMGVASAIQVRVMMGNQKADTKQLEVAGKTSSETIDNISTVQSLTREPYFYDKYCQQLLKPYRKNLRNAQVYAVAYAFSSSIIFFIYAGSFRFGAYLVGRGEMDAENVFKVFMAMTLAGQVVGQASSFLPDYGKGRLAAAYIFRMMRAEPLIDNFSTTGLQKDAKGEIELQKVEFHYPTRQEIRVLKGISIHIGAGQTAALVGISGCGKSTIISLLQRYYDPTKGQLLIDGIDIREYNINVLRSLLSVVSQEPVLFDCSVRDNIVYGLEGNVPMADVIEACKTANIHQFIAELPQGYDTQVGGKGTQLSGGQKQRVAIARALVRNPRILLLDEATSALDTESEKLVQTALDNAREGRTCIVIAHRLSTIMNADIIFVMEDGQVLEQGTHQELLAKQGAYSGFVNNQKIH</sequence>
<feature type="transmembrane region" description="Helical" evidence="13">
    <location>
        <begin position="970"/>
        <end position="989"/>
    </location>
</feature>
<comment type="similarity">
    <text evidence="2">Belongs to the ABC transporter superfamily. ABCB family. Multidrug resistance exporter (TC 3.A.1.201) subfamily.</text>
</comment>
<feature type="compositionally biased region" description="Basic and acidic residues" evidence="12">
    <location>
        <begin position="16"/>
        <end position="41"/>
    </location>
</feature>
<dbReference type="Pfam" id="PF00005">
    <property type="entry name" value="ABC_tran"/>
    <property type="match status" value="2"/>
</dbReference>
<feature type="region of interest" description="Disordered" evidence="12">
    <location>
        <begin position="1"/>
        <end position="43"/>
    </location>
</feature>
<dbReference type="SMART" id="SM00382">
    <property type="entry name" value="AAA"/>
    <property type="match status" value="2"/>
</dbReference>
<evidence type="ECO:0000313" key="16">
    <source>
        <dbReference type="EMBL" id="KAK7093853.1"/>
    </source>
</evidence>
<protein>
    <submittedName>
        <fullName evidence="16">Uncharacterized protein</fullName>
    </submittedName>
</protein>
<evidence type="ECO:0000256" key="10">
    <source>
        <dbReference type="ARBA" id="ARBA00023136"/>
    </source>
</evidence>